<sequence>MKKDVWNSRIDLSEAQVLCADDSASGLDILSQILMGFGVQQIGRAQNAEAFRQQVNAQAYDLFLVDSSLSGNGFAEISWLRHSAQEPNRYAPVLALAGHTPLSQVKMARDCGANFIVRKPLSASVMLDRILWMGRAGRHFVEAGVYMGPDRRFRYEGVPDGHPGRRQTDLSAEVGDAVDPNMSQAEIDSLLQPQKVSS</sequence>
<feature type="compositionally biased region" description="Basic and acidic residues" evidence="3">
    <location>
        <begin position="157"/>
        <end position="168"/>
    </location>
</feature>
<dbReference type="SMART" id="SM00448">
    <property type="entry name" value="REC"/>
    <property type="match status" value="1"/>
</dbReference>
<dbReference type="EMBL" id="CP062006">
    <property type="protein sequence ID" value="QTC87051.1"/>
    <property type="molecule type" value="Genomic_DNA"/>
</dbReference>
<evidence type="ECO:0000313" key="6">
    <source>
        <dbReference type="Proteomes" id="UP000663942"/>
    </source>
</evidence>
<evidence type="ECO:0000256" key="2">
    <source>
        <dbReference type="PROSITE-ProRule" id="PRU00169"/>
    </source>
</evidence>
<dbReference type="InterPro" id="IPR050595">
    <property type="entry name" value="Bact_response_regulator"/>
</dbReference>
<dbReference type="InterPro" id="IPR011006">
    <property type="entry name" value="CheY-like_superfamily"/>
</dbReference>
<feature type="region of interest" description="Disordered" evidence="3">
    <location>
        <begin position="157"/>
        <end position="178"/>
    </location>
</feature>
<name>A0ABX7SIS3_9CAUL</name>
<evidence type="ECO:0000259" key="4">
    <source>
        <dbReference type="PROSITE" id="PS50110"/>
    </source>
</evidence>
<feature type="domain" description="Response regulatory" evidence="4">
    <location>
        <begin position="16"/>
        <end position="134"/>
    </location>
</feature>
<dbReference type="PANTHER" id="PTHR44591">
    <property type="entry name" value="STRESS RESPONSE REGULATOR PROTEIN 1"/>
    <property type="match status" value="1"/>
</dbReference>
<dbReference type="SUPFAM" id="SSF52172">
    <property type="entry name" value="CheY-like"/>
    <property type="match status" value="1"/>
</dbReference>
<reference evidence="5 6" key="1">
    <citation type="submission" date="2020-09" db="EMBL/GenBank/DDBJ databases">
        <title>Brevundimonas sp. LVF1 isolated from an oligotrophic pond in Goettingen, Germany.</title>
        <authorList>
            <person name="Friedrich I."/>
            <person name="Klassen A."/>
            <person name="Neubauer H."/>
            <person name="Schneider D."/>
            <person name="Hertel R."/>
            <person name="Daniel R."/>
        </authorList>
    </citation>
    <scope>NUCLEOTIDE SEQUENCE [LARGE SCALE GENOMIC DNA]</scope>
    <source>
        <strain evidence="5 6">LVF1</strain>
    </source>
</reference>
<gene>
    <name evidence="5" type="ORF">IFE19_13070</name>
</gene>
<dbReference type="PROSITE" id="PS50110">
    <property type="entry name" value="RESPONSE_REGULATORY"/>
    <property type="match status" value="1"/>
</dbReference>
<dbReference type="RefSeq" id="WP_207822978.1">
    <property type="nucleotide sequence ID" value="NZ_CP062006.1"/>
</dbReference>
<evidence type="ECO:0000313" key="5">
    <source>
        <dbReference type="EMBL" id="QTC87051.1"/>
    </source>
</evidence>
<accession>A0ABX7SIS3</accession>
<dbReference type="Gene3D" id="3.40.50.2300">
    <property type="match status" value="1"/>
</dbReference>
<protein>
    <submittedName>
        <fullName evidence="5">Response regulator</fullName>
    </submittedName>
</protein>
<evidence type="ECO:0000256" key="1">
    <source>
        <dbReference type="ARBA" id="ARBA00022553"/>
    </source>
</evidence>
<dbReference type="PANTHER" id="PTHR44591:SF3">
    <property type="entry name" value="RESPONSE REGULATORY DOMAIN-CONTAINING PROTEIN"/>
    <property type="match status" value="1"/>
</dbReference>
<dbReference type="CDD" id="cd00156">
    <property type="entry name" value="REC"/>
    <property type="match status" value="1"/>
</dbReference>
<feature type="modified residue" description="4-aspartylphosphate" evidence="2">
    <location>
        <position position="66"/>
    </location>
</feature>
<keyword evidence="1 2" id="KW-0597">Phosphoprotein</keyword>
<proteinExistence type="predicted"/>
<organism evidence="5 6">
    <name type="scientific">Brevundimonas pondensis</name>
    <dbReference type="NCBI Taxonomy" id="2774189"/>
    <lineage>
        <taxon>Bacteria</taxon>
        <taxon>Pseudomonadati</taxon>
        <taxon>Pseudomonadota</taxon>
        <taxon>Alphaproteobacteria</taxon>
        <taxon>Caulobacterales</taxon>
        <taxon>Caulobacteraceae</taxon>
        <taxon>Brevundimonas</taxon>
    </lineage>
</organism>
<keyword evidence="6" id="KW-1185">Reference proteome</keyword>
<dbReference type="InterPro" id="IPR001789">
    <property type="entry name" value="Sig_transdc_resp-reg_receiver"/>
</dbReference>
<evidence type="ECO:0000256" key="3">
    <source>
        <dbReference type="SAM" id="MobiDB-lite"/>
    </source>
</evidence>
<dbReference type="Pfam" id="PF00072">
    <property type="entry name" value="Response_reg"/>
    <property type="match status" value="1"/>
</dbReference>
<dbReference type="Proteomes" id="UP000663942">
    <property type="component" value="Chromosome"/>
</dbReference>